<feature type="compositionally biased region" description="Polar residues" evidence="1">
    <location>
        <begin position="1"/>
        <end position="21"/>
    </location>
</feature>
<dbReference type="Proteomes" id="UP000053558">
    <property type="component" value="Unassembled WGS sequence"/>
</dbReference>
<proteinExistence type="predicted"/>
<protein>
    <submittedName>
        <fullName evidence="2">Uncharacterized protein</fullName>
    </submittedName>
</protein>
<reference evidence="3" key="1">
    <citation type="journal article" date="2012" name="Science">
        <title>The Paleozoic origin of enzymatic lignin decomposition reconstructed from 31 fungal genomes.</title>
        <authorList>
            <person name="Floudas D."/>
            <person name="Binder M."/>
            <person name="Riley R."/>
            <person name="Barry K."/>
            <person name="Blanchette R.A."/>
            <person name="Henrissat B."/>
            <person name="Martinez A.T."/>
            <person name="Otillar R."/>
            <person name="Spatafora J.W."/>
            <person name="Yadav J.S."/>
            <person name="Aerts A."/>
            <person name="Benoit I."/>
            <person name="Boyd A."/>
            <person name="Carlson A."/>
            <person name="Copeland A."/>
            <person name="Coutinho P.M."/>
            <person name="de Vries R.P."/>
            <person name="Ferreira P."/>
            <person name="Findley K."/>
            <person name="Foster B."/>
            <person name="Gaskell J."/>
            <person name="Glotzer D."/>
            <person name="Gorecki P."/>
            <person name="Heitman J."/>
            <person name="Hesse C."/>
            <person name="Hori C."/>
            <person name="Igarashi K."/>
            <person name="Jurgens J.A."/>
            <person name="Kallen N."/>
            <person name="Kersten P."/>
            <person name="Kohler A."/>
            <person name="Kuees U."/>
            <person name="Kumar T.K.A."/>
            <person name="Kuo A."/>
            <person name="LaButti K."/>
            <person name="Larrondo L.F."/>
            <person name="Lindquist E."/>
            <person name="Ling A."/>
            <person name="Lombard V."/>
            <person name="Lucas S."/>
            <person name="Lundell T."/>
            <person name="Martin R."/>
            <person name="McLaughlin D.J."/>
            <person name="Morgenstern I."/>
            <person name="Morin E."/>
            <person name="Murat C."/>
            <person name="Nagy L.G."/>
            <person name="Nolan M."/>
            <person name="Ohm R.A."/>
            <person name="Patyshakuliyeva A."/>
            <person name="Rokas A."/>
            <person name="Ruiz-Duenas F.J."/>
            <person name="Sabat G."/>
            <person name="Salamov A."/>
            <person name="Samejima M."/>
            <person name="Schmutz J."/>
            <person name="Slot J.C."/>
            <person name="St John F."/>
            <person name="Stenlid J."/>
            <person name="Sun H."/>
            <person name="Sun S."/>
            <person name="Syed K."/>
            <person name="Tsang A."/>
            <person name="Wiebenga A."/>
            <person name="Young D."/>
            <person name="Pisabarro A."/>
            <person name="Eastwood D.C."/>
            <person name="Martin F."/>
            <person name="Cullen D."/>
            <person name="Grigoriev I.V."/>
            <person name="Hibbett D.S."/>
        </authorList>
    </citation>
    <scope>NUCLEOTIDE SEQUENCE [LARGE SCALE GENOMIC DNA]</scope>
    <source>
        <strain evidence="3">RWD-64-598 SS2</strain>
    </source>
</reference>
<feature type="region of interest" description="Disordered" evidence="1">
    <location>
        <begin position="1"/>
        <end position="30"/>
    </location>
</feature>
<comment type="caution">
    <text evidence="2">The sequence shown here is derived from an EMBL/GenBank/DDBJ whole genome shotgun (WGS) entry which is preliminary data.</text>
</comment>
<evidence type="ECO:0000313" key="2">
    <source>
        <dbReference type="EMBL" id="EIW79333.1"/>
    </source>
</evidence>
<dbReference type="EMBL" id="JH711581">
    <property type="protein sequence ID" value="EIW79333.1"/>
    <property type="molecule type" value="Genomic_DNA"/>
</dbReference>
<dbReference type="AlphaFoldDB" id="A0A5M3MJP2"/>
<dbReference type="RefSeq" id="XP_007770549.1">
    <property type="nucleotide sequence ID" value="XM_007772359.1"/>
</dbReference>
<name>A0A5M3MJP2_CONPW</name>
<organism evidence="2 3">
    <name type="scientific">Coniophora puteana (strain RWD-64-598)</name>
    <name type="common">Brown rot fungus</name>
    <dbReference type="NCBI Taxonomy" id="741705"/>
    <lineage>
        <taxon>Eukaryota</taxon>
        <taxon>Fungi</taxon>
        <taxon>Dikarya</taxon>
        <taxon>Basidiomycota</taxon>
        <taxon>Agaricomycotina</taxon>
        <taxon>Agaricomycetes</taxon>
        <taxon>Agaricomycetidae</taxon>
        <taxon>Boletales</taxon>
        <taxon>Coniophorineae</taxon>
        <taxon>Coniophoraceae</taxon>
        <taxon>Coniophora</taxon>
    </lineage>
</organism>
<gene>
    <name evidence="2" type="ORF">CONPUDRAFT_74796</name>
</gene>
<accession>A0A5M3MJP2</accession>
<evidence type="ECO:0000313" key="3">
    <source>
        <dbReference type="Proteomes" id="UP000053558"/>
    </source>
</evidence>
<dbReference type="GeneID" id="19209282"/>
<sequence length="265" mass="29341">MSQPPATAQTTARPDQATRQHPTPPGNDNVIRVSTYIDRLIEPNRPGLRPTMIKSFGSIYAGPAQHYAAHGNLNVKVGNPATVHLPILTFQTLYTHMFTNEPGLHVNAMLPFDTCMTRGSDETVTAFVPQLDLYGIAVADTVRHRETRDNLPARADGCIESSPTYPTLPHAPFGWKLPPHIWIPRRQLVGFGVTVAYKVYLKKARNGSQAFQEASEPQVHLKPRKPWLPCRSVDGGMTLQGTLVSWQLEMVQESIVTIMAMILSS</sequence>
<dbReference type="KEGG" id="cput:CONPUDRAFT_74796"/>
<evidence type="ECO:0000256" key="1">
    <source>
        <dbReference type="SAM" id="MobiDB-lite"/>
    </source>
</evidence>
<keyword evidence="3" id="KW-1185">Reference proteome</keyword>